<dbReference type="PRINTS" id="PR00463">
    <property type="entry name" value="EP450I"/>
</dbReference>
<dbReference type="GO" id="GO:0004497">
    <property type="term" value="F:monooxygenase activity"/>
    <property type="evidence" value="ECO:0007669"/>
    <property type="project" value="UniProtKB-KW"/>
</dbReference>
<dbReference type="GO" id="GO:0005506">
    <property type="term" value="F:iron ion binding"/>
    <property type="evidence" value="ECO:0007669"/>
    <property type="project" value="InterPro"/>
</dbReference>
<dbReference type="SUPFAM" id="SSF48264">
    <property type="entry name" value="Cytochrome P450"/>
    <property type="match status" value="1"/>
</dbReference>
<dbReference type="AlphaFoldDB" id="A0A409WTS4"/>
<comment type="caution">
    <text evidence="15">The sequence shown here is derived from an EMBL/GenBank/DDBJ whole genome shotgun (WGS) entry which is preliminary data.</text>
</comment>
<comment type="cofactor">
    <cofactor evidence="1 13">
        <name>heme</name>
        <dbReference type="ChEBI" id="CHEBI:30413"/>
    </cofactor>
</comment>
<dbReference type="InterPro" id="IPR017972">
    <property type="entry name" value="Cyt_P450_CS"/>
</dbReference>
<keyword evidence="7 13" id="KW-0479">Metal-binding</keyword>
<evidence type="ECO:0000313" key="15">
    <source>
        <dbReference type="EMBL" id="PPQ81934.1"/>
    </source>
</evidence>
<dbReference type="PANTHER" id="PTHR24305:SF166">
    <property type="entry name" value="CYTOCHROME P450 12A4, MITOCHONDRIAL-RELATED"/>
    <property type="match status" value="1"/>
</dbReference>
<evidence type="ECO:0000256" key="3">
    <source>
        <dbReference type="ARBA" id="ARBA00004721"/>
    </source>
</evidence>
<reference evidence="15 16" key="1">
    <citation type="journal article" date="2018" name="Evol. Lett.">
        <title>Horizontal gene cluster transfer increased hallucinogenic mushroom diversity.</title>
        <authorList>
            <person name="Reynolds H.T."/>
            <person name="Vijayakumar V."/>
            <person name="Gluck-Thaler E."/>
            <person name="Korotkin H.B."/>
            <person name="Matheny P.B."/>
            <person name="Slot J.C."/>
        </authorList>
    </citation>
    <scope>NUCLEOTIDE SEQUENCE [LARGE SCALE GENOMIC DNA]</scope>
    <source>
        <strain evidence="15 16">2631</strain>
    </source>
</reference>
<protein>
    <recommendedName>
        <fullName evidence="17">Cytochrome P450</fullName>
    </recommendedName>
</protein>
<keyword evidence="6" id="KW-0812">Transmembrane</keyword>
<dbReference type="InterPro" id="IPR002401">
    <property type="entry name" value="Cyt_P450_E_grp-I"/>
</dbReference>
<evidence type="ECO:0000256" key="12">
    <source>
        <dbReference type="ARBA" id="ARBA00023136"/>
    </source>
</evidence>
<dbReference type="STRING" id="93625.A0A409WTS4"/>
<dbReference type="GO" id="GO:0016020">
    <property type="term" value="C:membrane"/>
    <property type="evidence" value="ECO:0007669"/>
    <property type="project" value="UniProtKB-SubCell"/>
</dbReference>
<evidence type="ECO:0000256" key="9">
    <source>
        <dbReference type="ARBA" id="ARBA00023002"/>
    </source>
</evidence>
<dbReference type="Pfam" id="PF00067">
    <property type="entry name" value="p450"/>
    <property type="match status" value="1"/>
</dbReference>
<evidence type="ECO:0000256" key="14">
    <source>
        <dbReference type="RuleBase" id="RU000461"/>
    </source>
</evidence>
<dbReference type="InParanoid" id="A0A409WTS4"/>
<feature type="binding site" description="axial binding residue" evidence="13">
    <location>
        <position position="441"/>
    </location>
    <ligand>
        <name>heme</name>
        <dbReference type="ChEBI" id="CHEBI:30413"/>
    </ligand>
    <ligandPart>
        <name>Fe</name>
        <dbReference type="ChEBI" id="CHEBI:18248"/>
    </ligandPart>
</feature>
<evidence type="ECO:0008006" key="17">
    <source>
        <dbReference type="Google" id="ProtNLM"/>
    </source>
</evidence>
<comment type="pathway">
    <text evidence="3">Secondary metabolite biosynthesis; terpenoid biosynthesis.</text>
</comment>
<evidence type="ECO:0000256" key="1">
    <source>
        <dbReference type="ARBA" id="ARBA00001971"/>
    </source>
</evidence>
<keyword evidence="11 14" id="KW-0503">Monooxygenase</keyword>
<evidence type="ECO:0000256" key="5">
    <source>
        <dbReference type="ARBA" id="ARBA00022617"/>
    </source>
</evidence>
<evidence type="ECO:0000256" key="4">
    <source>
        <dbReference type="ARBA" id="ARBA00010617"/>
    </source>
</evidence>
<keyword evidence="9 14" id="KW-0560">Oxidoreductase</keyword>
<comment type="similarity">
    <text evidence="4 14">Belongs to the cytochrome P450 family.</text>
</comment>
<keyword evidence="12" id="KW-0472">Membrane</keyword>
<organism evidence="15 16">
    <name type="scientific">Psilocybe cyanescens</name>
    <dbReference type="NCBI Taxonomy" id="93625"/>
    <lineage>
        <taxon>Eukaryota</taxon>
        <taxon>Fungi</taxon>
        <taxon>Dikarya</taxon>
        <taxon>Basidiomycota</taxon>
        <taxon>Agaricomycotina</taxon>
        <taxon>Agaricomycetes</taxon>
        <taxon>Agaricomycetidae</taxon>
        <taxon>Agaricales</taxon>
        <taxon>Agaricineae</taxon>
        <taxon>Strophariaceae</taxon>
        <taxon>Psilocybe</taxon>
    </lineage>
</organism>
<evidence type="ECO:0000313" key="16">
    <source>
        <dbReference type="Proteomes" id="UP000283269"/>
    </source>
</evidence>
<evidence type="ECO:0000256" key="8">
    <source>
        <dbReference type="ARBA" id="ARBA00022989"/>
    </source>
</evidence>
<accession>A0A409WTS4</accession>
<dbReference type="OrthoDB" id="1470350at2759"/>
<dbReference type="Proteomes" id="UP000283269">
    <property type="component" value="Unassembled WGS sequence"/>
</dbReference>
<dbReference type="Gene3D" id="1.10.630.10">
    <property type="entry name" value="Cytochrome P450"/>
    <property type="match status" value="1"/>
</dbReference>
<dbReference type="GO" id="GO:0020037">
    <property type="term" value="F:heme binding"/>
    <property type="evidence" value="ECO:0007669"/>
    <property type="project" value="InterPro"/>
</dbReference>
<evidence type="ECO:0000256" key="11">
    <source>
        <dbReference type="ARBA" id="ARBA00023033"/>
    </source>
</evidence>
<dbReference type="InterPro" id="IPR050121">
    <property type="entry name" value="Cytochrome_P450_monoxygenase"/>
</dbReference>
<evidence type="ECO:0000256" key="2">
    <source>
        <dbReference type="ARBA" id="ARBA00004370"/>
    </source>
</evidence>
<proteinExistence type="inferred from homology"/>
<dbReference type="PROSITE" id="PS00086">
    <property type="entry name" value="CYTOCHROME_P450"/>
    <property type="match status" value="1"/>
</dbReference>
<keyword evidence="16" id="KW-1185">Reference proteome</keyword>
<dbReference type="GO" id="GO:0016705">
    <property type="term" value="F:oxidoreductase activity, acting on paired donors, with incorporation or reduction of molecular oxygen"/>
    <property type="evidence" value="ECO:0007669"/>
    <property type="project" value="InterPro"/>
</dbReference>
<evidence type="ECO:0000256" key="13">
    <source>
        <dbReference type="PIRSR" id="PIRSR602401-1"/>
    </source>
</evidence>
<dbReference type="EMBL" id="NHYD01003195">
    <property type="protein sequence ID" value="PPQ81934.1"/>
    <property type="molecule type" value="Genomic_DNA"/>
</dbReference>
<gene>
    <name evidence="15" type="ORF">CVT25_013782</name>
</gene>
<keyword evidence="8" id="KW-1133">Transmembrane helix</keyword>
<dbReference type="PRINTS" id="PR00385">
    <property type="entry name" value="P450"/>
</dbReference>
<dbReference type="InterPro" id="IPR001128">
    <property type="entry name" value="Cyt_P450"/>
</dbReference>
<evidence type="ECO:0000256" key="10">
    <source>
        <dbReference type="ARBA" id="ARBA00023004"/>
    </source>
</evidence>
<evidence type="ECO:0000256" key="7">
    <source>
        <dbReference type="ARBA" id="ARBA00022723"/>
    </source>
</evidence>
<keyword evidence="10 13" id="KW-0408">Iron</keyword>
<comment type="subcellular location">
    <subcellularLocation>
        <location evidence="2">Membrane</location>
    </subcellularLocation>
</comment>
<sequence>MAPSLHVDFSHVALTLAFVYVVSKIVDYRRGLQTVSSLPGLRVPFYPLGMPGAIIPTSWWNPGLHFTWLWRDSVYKRFGFDTISVVSFISGAPAFYTADLSVARQVLQPSEGRSYWKSEVSVSAIIKWGMNLLAADGGDIWRRHRRVVGPAFNNDLYKLVWRVTVSTYREMVDVEGFADNNECVVPEVQTLTFKLALLLIGRCAFGFPFNWADPATTADGKMMRESVEAEDCLMGFLKALVKERKSDFRSQHMDDVSNKGKDAFSMLVKASMDEGAKYTLDDDELVGNIFIMLFAGHESTAHVISATLGFLSLYDDLQQEVYDQIITVVGHERDPVFEDYNALDKVLSAFFEALRMFPPGFIAMREAFEDTALQIPNPNGVEGETVTIPIAKGTQVIVDITGMQYNPRYFEKPFEFMPSRWKGCTVESEAVSAFSVGPRTCIGRKFATTEAVCFLTMLLRDFKIEPLLQPGESKQAWKSRVLDASITMTLGVKPVPVKFIRRKQL</sequence>
<dbReference type="PANTHER" id="PTHR24305">
    <property type="entry name" value="CYTOCHROME P450"/>
    <property type="match status" value="1"/>
</dbReference>
<name>A0A409WTS4_PSICY</name>
<evidence type="ECO:0000256" key="6">
    <source>
        <dbReference type="ARBA" id="ARBA00022692"/>
    </source>
</evidence>
<dbReference type="InterPro" id="IPR036396">
    <property type="entry name" value="Cyt_P450_sf"/>
</dbReference>
<keyword evidence="5 13" id="KW-0349">Heme</keyword>